<evidence type="ECO:0000313" key="3">
    <source>
        <dbReference type="Proteomes" id="UP001217918"/>
    </source>
</evidence>
<proteinExistence type="predicted"/>
<comment type="caution">
    <text evidence="2">The sequence shown here is derived from an EMBL/GenBank/DDBJ whole genome shotgun (WGS) entry which is preliminary data.</text>
</comment>
<dbReference type="EMBL" id="JAQQPM010000008">
    <property type="protein sequence ID" value="KAK2074205.1"/>
    <property type="molecule type" value="Genomic_DNA"/>
</dbReference>
<reference evidence="2" key="1">
    <citation type="journal article" date="2023" name="Mol. Plant Microbe Interact.">
        <title>Elucidating the Obligate Nature and Biological Capacity of an Invasive Fungal Corn Pathogen.</title>
        <authorList>
            <person name="MacCready J.S."/>
            <person name="Roggenkamp E.M."/>
            <person name="Gdanetz K."/>
            <person name="Chilvers M.I."/>
        </authorList>
    </citation>
    <scope>NUCLEOTIDE SEQUENCE</scope>
    <source>
        <strain evidence="2">PM02</strain>
    </source>
</reference>
<feature type="region of interest" description="Disordered" evidence="1">
    <location>
        <begin position="167"/>
        <end position="186"/>
    </location>
</feature>
<dbReference type="Proteomes" id="UP001217918">
    <property type="component" value="Unassembled WGS sequence"/>
</dbReference>
<sequence>MQLKSLFVPLRRCHTSHRYASLGLPTLLDAAGQIGKYGLLAQDDRAAVVNRQTAQSPGRVLFRELRDGTVADVALLLCIDGVLESGLERVVLRRDIGAVRPESRFQPQSAESGPARGDDAVPLSGLPKSIPQAQAVLGTRMPAMMADFTREGGMSWRLSELIPLITSAARGPQSPMPPDPPVMSRT</sequence>
<evidence type="ECO:0000256" key="1">
    <source>
        <dbReference type="SAM" id="MobiDB-lite"/>
    </source>
</evidence>
<dbReference type="AlphaFoldDB" id="A0AAD9MGU6"/>
<organism evidence="2 3">
    <name type="scientific">Phyllachora maydis</name>
    <dbReference type="NCBI Taxonomy" id="1825666"/>
    <lineage>
        <taxon>Eukaryota</taxon>
        <taxon>Fungi</taxon>
        <taxon>Dikarya</taxon>
        <taxon>Ascomycota</taxon>
        <taxon>Pezizomycotina</taxon>
        <taxon>Sordariomycetes</taxon>
        <taxon>Sordariomycetidae</taxon>
        <taxon>Phyllachorales</taxon>
        <taxon>Phyllachoraceae</taxon>
        <taxon>Phyllachora</taxon>
    </lineage>
</organism>
<accession>A0AAD9MGU6</accession>
<protein>
    <submittedName>
        <fullName evidence="2">Uncharacterized protein</fullName>
    </submittedName>
</protein>
<name>A0AAD9MGU6_9PEZI</name>
<evidence type="ECO:0000313" key="2">
    <source>
        <dbReference type="EMBL" id="KAK2074205.1"/>
    </source>
</evidence>
<keyword evidence="3" id="KW-1185">Reference proteome</keyword>
<feature type="compositionally biased region" description="Pro residues" evidence="1">
    <location>
        <begin position="174"/>
        <end position="186"/>
    </location>
</feature>
<feature type="region of interest" description="Disordered" evidence="1">
    <location>
        <begin position="103"/>
        <end position="125"/>
    </location>
</feature>
<gene>
    <name evidence="2" type="ORF">P8C59_008428</name>
</gene>